<dbReference type="Gene3D" id="3.90.226.10">
    <property type="entry name" value="2-enoyl-CoA Hydratase, Chain A, domain 1"/>
    <property type="match status" value="1"/>
</dbReference>
<accession>A0AAN0KBF3</accession>
<dbReference type="PANTHER" id="PTHR11941">
    <property type="entry name" value="ENOYL-COA HYDRATASE-RELATED"/>
    <property type="match status" value="1"/>
</dbReference>
<comment type="similarity">
    <text evidence="1 6">Belongs to the enoyl-CoA hydratase/isomerase family.</text>
</comment>
<dbReference type="InterPro" id="IPR018376">
    <property type="entry name" value="Enoyl-CoA_hyd/isom_CS"/>
</dbReference>
<dbReference type="EMBL" id="AP028056">
    <property type="protein sequence ID" value="BEH03367.1"/>
    <property type="molecule type" value="Genomic_DNA"/>
</dbReference>
<evidence type="ECO:0000256" key="4">
    <source>
        <dbReference type="ARBA" id="ARBA00023709"/>
    </source>
</evidence>
<dbReference type="CDD" id="cd06558">
    <property type="entry name" value="crotonase-like"/>
    <property type="match status" value="1"/>
</dbReference>
<dbReference type="Gene3D" id="1.10.12.10">
    <property type="entry name" value="Lyase 2-enoyl-coa Hydratase, Chain A, domain 2"/>
    <property type="match status" value="1"/>
</dbReference>
<dbReference type="InterPro" id="IPR001753">
    <property type="entry name" value="Enoyl-CoA_hydra/iso"/>
</dbReference>
<name>A0AAN0KBF3_9ACTN</name>
<evidence type="ECO:0000256" key="1">
    <source>
        <dbReference type="ARBA" id="ARBA00005254"/>
    </source>
</evidence>
<gene>
    <name evidence="8" type="ORF">brsh051_26480</name>
</gene>
<evidence type="ECO:0000256" key="5">
    <source>
        <dbReference type="ARBA" id="ARBA00023717"/>
    </source>
</evidence>
<evidence type="ECO:0000256" key="7">
    <source>
        <dbReference type="SAM" id="MobiDB-lite"/>
    </source>
</evidence>
<dbReference type="AlphaFoldDB" id="A0AAN0KBF3"/>
<comment type="catalytic activity">
    <reaction evidence="5">
        <text>a 4-saturated-(3S)-3-hydroxyacyl-CoA = a (3E)-enoyl-CoA + H2O</text>
        <dbReference type="Rhea" id="RHEA:20724"/>
        <dbReference type="ChEBI" id="CHEBI:15377"/>
        <dbReference type="ChEBI" id="CHEBI:58521"/>
        <dbReference type="ChEBI" id="CHEBI:137480"/>
        <dbReference type="EC" id="4.2.1.17"/>
    </reaction>
</comment>
<dbReference type="KEGG" id="broo:brsh051_26480"/>
<dbReference type="PANTHER" id="PTHR11941:SF54">
    <property type="entry name" value="ENOYL-COA HYDRATASE, MITOCHONDRIAL"/>
    <property type="match status" value="1"/>
</dbReference>
<dbReference type="InterPro" id="IPR014748">
    <property type="entry name" value="Enoyl-CoA_hydra_C"/>
</dbReference>
<dbReference type="GO" id="GO:0004300">
    <property type="term" value="F:enoyl-CoA hydratase activity"/>
    <property type="evidence" value="ECO:0007669"/>
    <property type="project" value="UniProtKB-EC"/>
</dbReference>
<dbReference type="FunFam" id="3.90.226.10:FF:000009">
    <property type="entry name" value="Carnitinyl-CoA dehydratase"/>
    <property type="match status" value="1"/>
</dbReference>
<feature type="region of interest" description="Disordered" evidence="7">
    <location>
        <begin position="259"/>
        <end position="278"/>
    </location>
</feature>
<evidence type="ECO:0000256" key="2">
    <source>
        <dbReference type="ARBA" id="ARBA00012076"/>
    </source>
</evidence>
<dbReference type="GO" id="GO:0006635">
    <property type="term" value="P:fatty acid beta-oxidation"/>
    <property type="evidence" value="ECO:0007669"/>
    <property type="project" value="TreeGrafter"/>
</dbReference>
<protein>
    <recommendedName>
        <fullName evidence="2">enoyl-CoA hydratase</fullName>
        <ecNumber evidence="2">4.2.1.17</ecNumber>
    </recommendedName>
</protein>
<evidence type="ECO:0000313" key="8">
    <source>
        <dbReference type="EMBL" id="BEH03367.1"/>
    </source>
</evidence>
<reference evidence="8" key="1">
    <citation type="journal article" date="2024" name="Int. J. Syst. Evol. Microbiol.">
        <title>Brooklawnia propionicigenes sp. nov., a facultatively anaerobic, propionate-producing bacterium isolated from a methanogenic reactor treating waste from cattle farms.</title>
        <authorList>
            <person name="Akita Y."/>
            <person name="Ueki A."/>
            <person name="Tonouchi A."/>
            <person name="Sugawara Y."/>
            <person name="Honma S."/>
            <person name="Kaku N."/>
            <person name="Ueki K."/>
        </authorList>
    </citation>
    <scope>NUCLEOTIDE SEQUENCE</scope>
    <source>
        <strain evidence="8">SH051</strain>
    </source>
</reference>
<dbReference type="PROSITE" id="PS00166">
    <property type="entry name" value="ENOYL_COA_HYDRATASE"/>
    <property type="match status" value="1"/>
</dbReference>
<evidence type="ECO:0000313" key="9">
    <source>
        <dbReference type="Proteomes" id="UP001431656"/>
    </source>
</evidence>
<comment type="catalytic activity">
    <reaction evidence="4">
        <text>a (3S)-3-hydroxyacyl-CoA = a (2E)-enoyl-CoA + H2O</text>
        <dbReference type="Rhea" id="RHEA:16105"/>
        <dbReference type="ChEBI" id="CHEBI:15377"/>
        <dbReference type="ChEBI" id="CHEBI:57318"/>
        <dbReference type="ChEBI" id="CHEBI:58856"/>
        <dbReference type="EC" id="4.2.1.17"/>
    </reaction>
</comment>
<sequence length="278" mass="29485">MTDPSPVQPDGEITLTVDGHVAVIHISRPNKLNSFTIPMVEQLESHLAVIDDSEDVRAVIVTSAGDRAFSAGADIKAFSQLSATRMWSTWIRRGHALFDKLAGLRQPSIAAIDGNAFGGGLELALACDIRVMATDAKVGLSELGIGTLPGWGGTARLQKTVGVARAKRMIFTSLMVDAETALNWGLVTDLAERPDVVAKAREIAEQIATRAPIALQMTKQIIDGQSGEGLRLTLEALGSAASSATDDFVEGVTAFRSKRPPQFSGSFDDPGPRDVLHG</sequence>
<dbReference type="Pfam" id="PF00378">
    <property type="entry name" value="ECH_1"/>
    <property type="match status" value="1"/>
</dbReference>
<organism evidence="8 9">
    <name type="scientific">Brooklawnia propionicigenes</name>
    <dbReference type="NCBI Taxonomy" id="3041175"/>
    <lineage>
        <taxon>Bacteria</taxon>
        <taxon>Bacillati</taxon>
        <taxon>Actinomycetota</taxon>
        <taxon>Actinomycetes</taxon>
        <taxon>Propionibacteriales</taxon>
        <taxon>Propionibacteriaceae</taxon>
        <taxon>Brooklawnia</taxon>
    </lineage>
</organism>
<evidence type="ECO:0000256" key="3">
    <source>
        <dbReference type="ARBA" id="ARBA00023239"/>
    </source>
</evidence>
<evidence type="ECO:0000256" key="6">
    <source>
        <dbReference type="RuleBase" id="RU003707"/>
    </source>
</evidence>
<dbReference type="SUPFAM" id="SSF52096">
    <property type="entry name" value="ClpP/crotonase"/>
    <property type="match status" value="1"/>
</dbReference>
<keyword evidence="9" id="KW-1185">Reference proteome</keyword>
<dbReference type="Proteomes" id="UP001431656">
    <property type="component" value="Chromosome"/>
</dbReference>
<dbReference type="RefSeq" id="WP_286265811.1">
    <property type="nucleotide sequence ID" value="NZ_AP028056.1"/>
</dbReference>
<dbReference type="InterPro" id="IPR029045">
    <property type="entry name" value="ClpP/crotonase-like_dom_sf"/>
</dbReference>
<keyword evidence="3" id="KW-0456">Lyase</keyword>
<dbReference type="EC" id="4.2.1.17" evidence="2"/>
<proteinExistence type="inferred from homology"/>